<feature type="transmembrane region" description="Helical" evidence="2">
    <location>
        <begin position="130"/>
        <end position="151"/>
    </location>
</feature>
<name>A0A540K7F5_MALBA</name>
<evidence type="ECO:0000313" key="4">
    <source>
        <dbReference type="EMBL" id="TQD70146.1"/>
    </source>
</evidence>
<comment type="caution">
    <text evidence="4">The sequence shown here is derived from an EMBL/GenBank/DDBJ whole genome shotgun (WGS) entry which is preliminary data.</text>
</comment>
<organism evidence="4 5">
    <name type="scientific">Malus baccata</name>
    <name type="common">Siberian crab apple</name>
    <name type="synonym">Pyrus baccata</name>
    <dbReference type="NCBI Taxonomy" id="106549"/>
    <lineage>
        <taxon>Eukaryota</taxon>
        <taxon>Viridiplantae</taxon>
        <taxon>Streptophyta</taxon>
        <taxon>Embryophyta</taxon>
        <taxon>Tracheophyta</taxon>
        <taxon>Spermatophyta</taxon>
        <taxon>Magnoliopsida</taxon>
        <taxon>eudicotyledons</taxon>
        <taxon>Gunneridae</taxon>
        <taxon>Pentapetalae</taxon>
        <taxon>rosids</taxon>
        <taxon>fabids</taxon>
        <taxon>Rosales</taxon>
        <taxon>Rosaceae</taxon>
        <taxon>Amygdaloideae</taxon>
        <taxon>Maleae</taxon>
        <taxon>Malus</taxon>
    </lineage>
</organism>
<feature type="signal peptide" evidence="3">
    <location>
        <begin position="1"/>
        <end position="21"/>
    </location>
</feature>
<reference evidence="4 5" key="1">
    <citation type="journal article" date="2019" name="G3 (Bethesda)">
        <title>Sequencing of a Wild Apple (Malus baccata) Genome Unravels the Differences Between Cultivated and Wild Apple Species Regarding Disease Resistance and Cold Tolerance.</title>
        <authorList>
            <person name="Chen X."/>
        </authorList>
    </citation>
    <scope>NUCLEOTIDE SEQUENCE [LARGE SCALE GENOMIC DNA]</scope>
    <source>
        <strain evidence="5">cv. Shandingzi</strain>
        <tissue evidence="4">Leaves</tissue>
    </source>
</reference>
<feature type="region of interest" description="Disordered" evidence="1">
    <location>
        <begin position="89"/>
        <end position="109"/>
    </location>
</feature>
<evidence type="ECO:0000256" key="3">
    <source>
        <dbReference type="SAM" id="SignalP"/>
    </source>
</evidence>
<dbReference type="AlphaFoldDB" id="A0A540K7F5"/>
<keyword evidence="3" id="KW-0732">Signal</keyword>
<protein>
    <submittedName>
        <fullName evidence="4">Uncharacterized protein</fullName>
    </submittedName>
</protein>
<keyword evidence="2" id="KW-1133">Transmembrane helix</keyword>
<sequence>MTSPCMLFIILLGLGLGTSAAATSSQSAPANIYDELERSLREIERANLNSQEKELRLAILKAGFEDSMSIKNENFNKRQGKDNSYADCKQNKNFNKQGGDNSSSSSTRRGHLNGAAGCLKIPHRHTQDGALGLLAVLALSIMFVPFCIVCVRERQLKHKRGEICDLCVL</sequence>
<evidence type="ECO:0000313" key="5">
    <source>
        <dbReference type="Proteomes" id="UP000315295"/>
    </source>
</evidence>
<feature type="compositionally biased region" description="Polar residues" evidence="1">
    <location>
        <begin position="91"/>
        <end position="107"/>
    </location>
</feature>
<gene>
    <name evidence="4" type="ORF">C1H46_044320</name>
</gene>
<keyword evidence="2" id="KW-0812">Transmembrane</keyword>
<evidence type="ECO:0000256" key="1">
    <source>
        <dbReference type="SAM" id="MobiDB-lite"/>
    </source>
</evidence>
<evidence type="ECO:0000256" key="2">
    <source>
        <dbReference type="SAM" id="Phobius"/>
    </source>
</evidence>
<proteinExistence type="predicted"/>
<accession>A0A540K7F5</accession>
<dbReference type="EMBL" id="VIEB01001958">
    <property type="protein sequence ID" value="TQD70146.1"/>
    <property type="molecule type" value="Genomic_DNA"/>
</dbReference>
<feature type="chain" id="PRO_5022085473" evidence="3">
    <location>
        <begin position="22"/>
        <end position="169"/>
    </location>
</feature>
<keyword evidence="5" id="KW-1185">Reference proteome</keyword>
<dbReference type="Proteomes" id="UP000315295">
    <property type="component" value="Unassembled WGS sequence"/>
</dbReference>
<keyword evidence="2" id="KW-0472">Membrane</keyword>